<keyword evidence="2" id="KW-1185">Reference proteome</keyword>
<proteinExistence type="predicted"/>
<dbReference type="Proteomes" id="UP001177003">
    <property type="component" value="Chromosome 0"/>
</dbReference>
<sequence>MEQPTESKMETYLQTRLDIHDVKIEALAKQMNSLAQSIHAMEDLINELPKFIEKRILEFQKPGGKPYLPNPEVETPLFKGPNNITGVFNEAPISTADPRDWINRVELFQEGNMEDYIEKFKALSALIPNQSEEQALDMFLHGLQPDINRWLHFLCPETCDRAMETLKTINPIHQVPAIVDGRFKLFKSYFLKQQWYYEGAPVPEVQSPGRLGPELPGGCRWEYIPSADSGQSGIINKGWGGLGICNNRAKGFVYSLDNIPHDWLFLQCASVVHHGGAGTTAAGLKAAVQRLSEMLKTNLDRGVQRHEDEFRNRGNAFGSNTYPVKKGRSFFVCYISTTTISSSLLFTTAANHGYFNE</sequence>
<name>A0AA35VNK6_LACSI</name>
<evidence type="ECO:0000313" key="1">
    <source>
        <dbReference type="EMBL" id="CAI9263308.1"/>
    </source>
</evidence>
<dbReference type="PANTHER" id="PTHR48050">
    <property type="entry name" value="STEROL 3-BETA-GLUCOSYLTRANSFERASE"/>
    <property type="match status" value="1"/>
</dbReference>
<gene>
    <name evidence="1" type="ORF">LSALG_LOCUS4004</name>
</gene>
<reference evidence="1" key="1">
    <citation type="submission" date="2023-04" db="EMBL/GenBank/DDBJ databases">
        <authorList>
            <person name="Vijverberg K."/>
            <person name="Xiong W."/>
            <person name="Schranz E."/>
        </authorList>
    </citation>
    <scope>NUCLEOTIDE SEQUENCE</scope>
</reference>
<dbReference type="SUPFAM" id="SSF53756">
    <property type="entry name" value="UDP-Glycosyltransferase/glycogen phosphorylase"/>
    <property type="match status" value="1"/>
</dbReference>
<dbReference type="EMBL" id="OX465086">
    <property type="protein sequence ID" value="CAI9263308.1"/>
    <property type="molecule type" value="Genomic_DNA"/>
</dbReference>
<evidence type="ECO:0000313" key="2">
    <source>
        <dbReference type="Proteomes" id="UP001177003"/>
    </source>
</evidence>
<accession>A0AA35VNK6</accession>
<dbReference type="InterPro" id="IPR050426">
    <property type="entry name" value="Glycosyltransferase_28"/>
</dbReference>
<organism evidence="1 2">
    <name type="scientific">Lactuca saligna</name>
    <name type="common">Willowleaf lettuce</name>
    <dbReference type="NCBI Taxonomy" id="75948"/>
    <lineage>
        <taxon>Eukaryota</taxon>
        <taxon>Viridiplantae</taxon>
        <taxon>Streptophyta</taxon>
        <taxon>Embryophyta</taxon>
        <taxon>Tracheophyta</taxon>
        <taxon>Spermatophyta</taxon>
        <taxon>Magnoliopsida</taxon>
        <taxon>eudicotyledons</taxon>
        <taxon>Gunneridae</taxon>
        <taxon>Pentapetalae</taxon>
        <taxon>asterids</taxon>
        <taxon>campanulids</taxon>
        <taxon>Asterales</taxon>
        <taxon>Asteraceae</taxon>
        <taxon>Cichorioideae</taxon>
        <taxon>Cichorieae</taxon>
        <taxon>Lactucinae</taxon>
        <taxon>Lactuca</taxon>
    </lineage>
</organism>
<dbReference type="Gene3D" id="3.40.50.2000">
    <property type="entry name" value="Glycogen Phosphorylase B"/>
    <property type="match status" value="1"/>
</dbReference>
<protein>
    <recommendedName>
        <fullName evidence="3">Retrotransposon gag domain-containing protein</fullName>
    </recommendedName>
</protein>
<dbReference type="AlphaFoldDB" id="A0AA35VNK6"/>
<evidence type="ECO:0008006" key="3">
    <source>
        <dbReference type="Google" id="ProtNLM"/>
    </source>
</evidence>
<dbReference type="PANTHER" id="PTHR48050:SF13">
    <property type="entry name" value="STEROL 3-BETA-GLUCOSYLTRANSFERASE UGT80A2"/>
    <property type="match status" value="1"/>
</dbReference>